<evidence type="ECO:0000313" key="1">
    <source>
        <dbReference type="EMBL" id="GFQ88463.1"/>
    </source>
</evidence>
<dbReference type="InterPro" id="IPR036397">
    <property type="entry name" value="RNaseH_sf"/>
</dbReference>
<sequence length="103" mass="12165">MLIKISSANCEKRKNEFRRKVVFFQQDIARSHVSAKTGWTLYSLEMDLMQHLPYNPDMATLDYYLFLHRQLHLDGTILPNDEVINEVDRFLDSCTPQLFAEEI</sequence>
<reference evidence="1" key="1">
    <citation type="submission" date="2020-07" db="EMBL/GenBank/DDBJ databases">
        <title>Multicomponent nature underlies the extraordinary mechanical properties of spider dragline silk.</title>
        <authorList>
            <person name="Kono N."/>
            <person name="Nakamura H."/>
            <person name="Mori M."/>
            <person name="Yoshida Y."/>
            <person name="Ohtoshi R."/>
            <person name="Malay A.D."/>
            <person name="Moran D.A.P."/>
            <person name="Tomita M."/>
            <person name="Numata K."/>
            <person name="Arakawa K."/>
        </authorList>
    </citation>
    <scope>NUCLEOTIDE SEQUENCE</scope>
</reference>
<dbReference type="PANTHER" id="PTHR46060:SF1">
    <property type="entry name" value="MARINER MOS1 TRANSPOSASE-LIKE PROTEIN"/>
    <property type="match status" value="1"/>
</dbReference>
<dbReference type="Proteomes" id="UP000887116">
    <property type="component" value="Unassembled WGS sequence"/>
</dbReference>
<dbReference type="AlphaFoldDB" id="A0A8X6FTU3"/>
<dbReference type="OrthoDB" id="6432034at2759"/>
<gene>
    <name evidence="1" type="primary">AVEN_188566_1</name>
    <name evidence="1" type="ORF">TNCT_547281</name>
</gene>
<name>A0A8X6FTU3_TRICU</name>
<comment type="caution">
    <text evidence="1">The sequence shown here is derived from an EMBL/GenBank/DDBJ whole genome shotgun (WGS) entry which is preliminary data.</text>
</comment>
<protein>
    <submittedName>
        <fullName evidence="1">Uncharacterized protein</fullName>
    </submittedName>
</protein>
<dbReference type="PANTHER" id="PTHR46060">
    <property type="entry name" value="MARINER MOS1 TRANSPOSASE-LIKE PROTEIN"/>
    <property type="match status" value="1"/>
</dbReference>
<dbReference type="Gene3D" id="3.30.420.10">
    <property type="entry name" value="Ribonuclease H-like superfamily/Ribonuclease H"/>
    <property type="match status" value="1"/>
</dbReference>
<evidence type="ECO:0000313" key="2">
    <source>
        <dbReference type="Proteomes" id="UP000887116"/>
    </source>
</evidence>
<keyword evidence="2" id="KW-1185">Reference proteome</keyword>
<organism evidence="1 2">
    <name type="scientific">Trichonephila clavata</name>
    <name type="common">Joro spider</name>
    <name type="synonym">Nephila clavata</name>
    <dbReference type="NCBI Taxonomy" id="2740835"/>
    <lineage>
        <taxon>Eukaryota</taxon>
        <taxon>Metazoa</taxon>
        <taxon>Ecdysozoa</taxon>
        <taxon>Arthropoda</taxon>
        <taxon>Chelicerata</taxon>
        <taxon>Arachnida</taxon>
        <taxon>Araneae</taxon>
        <taxon>Araneomorphae</taxon>
        <taxon>Entelegynae</taxon>
        <taxon>Araneoidea</taxon>
        <taxon>Nephilidae</taxon>
        <taxon>Trichonephila</taxon>
    </lineage>
</organism>
<dbReference type="InterPro" id="IPR052709">
    <property type="entry name" value="Transposase-MT_Hybrid"/>
</dbReference>
<dbReference type="GO" id="GO:0003676">
    <property type="term" value="F:nucleic acid binding"/>
    <property type="evidence" value="ECO:0007669"/>
    <property type="project" value="InterPro"/>
</dbReference>
<dbReference type="EMBL" id="BMAO01023394">
    <property type="protein sequence ID" value="GFQ88463.1"/>
    <property type="molecule type" value="Genomic_DNA"/>
</dbReference>
<proteinExistence type="predicted"/>
<accession>A0A8X6FTU3</accession>